<dbReference type="InterPro" id="IPR036457">
    <property type="entry name" value="PPM-type-like_dom_sf"/>
</dbReference>
<dbReference type="SMART" id="SM00331">
    <property type="entry name" value="PP2C_SIG"/>
    <property type="match status" value="1"/>
</dbReference>
<dbReference type="SUPFAM" id="SSF81606">
    <property type="entry name" value="PP2C-like"/>
    <property type="match status" value="1"/>
</dbReference>
<feature type="transmembrane region" description="Helical" evidence="2">
    <location>
        <begin position="151"/>
        <end position="176"/>
    </location>
</feature>
<dbReference type="Gene3D" id="3.60.40.10">
    <property type="entry name" value="PPM-type phosphatase domain"/>
    <property type="match status" value="1"/>
</dbReference>
<name>A0A1Y6CG87_9BACT</name>
<gene>
    <name evidence="4" type="ORF">SAMN06296036_116136</name>
</gene>
<feature type="transmembrane region" description="Helical" evidence="2">
    <location>
        <begin position="12"/>
        <end position="35"/>
    </location>
</feature>
<keyword evidence="5" id="KW-1185">Reference proteome</keyword>
<evidence type="ECO:0000256" key="2">
    <source>
        <dbReference type="SAM" id="Phobius"/>
    </source>
</evidence>
<evidence type="ECO:0000313" key="5">
    <source>
        <dbReference type="Proteomes" id="UP000192907"/>
    </source>
</evidence>
<dbReference type="Proteomes" id="UP000192907">
    <property type="component" value="Unassembled WGS sequence"/>
</dbReference>
<proteinExistence type="predicted"/>
<dbReference type="OrthoDB" id="974992at2"/>
<dbReference type="STRING" id="1513793.SAMN06296036_116136"/>
<evidence type="ECO:0000313" key="4">
    <source>
        <dbReference type="EMBL" id="SMF53539.1"/>
    </source>
</evidence>
<keyword evidence="2" id="KW-0812">Transmembrane</keyword>
<dbReference type="Pfam" id="PF17149">
    <property type="entry name" value="CHASE5"/>
    <property type="match status" value="1"/>
</dbReference>
<keyword evidence="2" id="KW-0472">Membrane</keyword>
<accession>A0A1Y6CG87</accession>
<dbReference type="Pfam" id="PF07228">
    <property type="entry name" value="SpoIIE"/>
    <property type="match status" value="1"/>
</dbReference>
<dbReference type="InterPro" id="IPR052016">
    <property type="entry name" value="Bact_Sigma-Reg"/>
</dbReference>
<feature type="domain" description="PPM-type phosphatase" evidence="3">
    <location>
        <begin position="268"/>
        <end position="491"/>
    </location>
</feature>
<reference evidence="5" key="1">
    <citation type="submission" date="2017-04" db="EMBL/GenBank/DDBJ databases">
        <authorList>
            <person name="Varghese N."/>
            <person name="Submissions S."/>
        </authorList>
    </citation>
    <scope>NUCLEOTIDE SEQUENCE [LARGE SCALE GENOMIC DNA]</scope>
    <source>
        <strain evidence="5">RKEM611</strain>
    </source>
</reference>
<dbReference type="AlphaFoldDB" id="A0A1Y6CG87"/>
<dbReference type="RefSeq" id="WP_132321652.1">
    <property type="nucleotide sequence ID" value="NZ_FWZT01000016.1"/>
</dbReference>
<keyword evidence="2" id="KW-1133">Transmembrane helix</keyword>
<keyword evidence="1" id="KW-0378">Hydrolase</keyword>
<dbReference type="GO" id="GO:0016791">
    <property type="term" value="F:phosphatase activity"/>
    <property type="evidence" value="ECO:0007669"/>
    <property type="project" value="TreeGrafter"/>
</dbReference>
<protein>
    <submittedName>
        <fullName evidence="4">Serine phosphatase RsbU, regulator of sigma subunit</fullName>
    </submittedName>
</protein>
<evidence type="ECO:0000256" key="1">
    <source>
        <dbReference type="ARBA" id="ARBA00022801"/>
    </source>
</evidence>
<sequence length="501" mass="56891">MKQFSNYRLGKRLLIWILAVSSVTTTAFTAIAFWLDYVSEMSVLDQTLHGIQTSTIPSLEESLYNLDQEMVQTIGKGVLGISAIQEITITHSTGEVAFAEGKENPSDRFFAQFRVQNEFPLYFGEPKEKIGLATVVVSKGAIYKRLIDKALVFFLTQGLKTIIVSTLILIIFYLLVTRHLNRISDYIQSYSRDRDSSSPPLSLERSEKYQDELSLLVSELNHSNKISQELESIKLENLRLEIQKVKMQSSFDAAKVIQQATFERPPPLEYVKINSLYLPAENVGGDWYSYFYDEKNRNFFTFIGDVTGHGLPSAMITAVVAGAIKLAMNYLSRLQSLTCKDVLELLAQELNRVVYYYSQVTSRYMTMAFVGFNIETGEGYYLNAGHRPVLVHDHDMVHSLLIPGDPLGRVPNGTFGQREFRLSPGDYLFLFTDGLIENHINTNLAIKSRFIRRILTNPDFDQTSETFCKLVTERFGSSNIDDDICLLFIQWVKELPSQKAA</sequence>
<dbReference type="EMBL" id="FWZT01000016">
    <property type="protein sequence ID" value="SMF53539.1"/>
    <property type="molecule type" value="Genomic_DNA"/>
</dbReference>
<dbReference type="PANTHER" id="PTHR43156">
    <property type="entry name" value="STAGE II SPORULATION PROTEIN E-RELATED"/>
    <property type="match status" value="1"/>
</dbReference>
<dbReference type="PANTHER" id="PTHR43156:SF2">
    <property type="entry name" value="STAGE II SPORULATION PROTEIN E"/>
    <property type="match status" value="1"/>
</dbReference>
<dbReference type="InterPro" id="IPR001932">
    <property type="entry name" value="PPM-type_phosphatase-like_dom"/>
</dbReference>
<dbReference type="InterPro" id="IPR033414">
    <property type="entry name" value="Sensor_dom"/>
</dbReference>
<evidence type="ECO:0000259" key="3">
    <source>
        <dbReference type="SMART" id="SM00331"/>
    </source>
</evidence>
<organism evidence="4 5">
    <name type="scientific">Pseudobacteriovorax antillogorgiicola</name>
    <dbReference type="NCBI Taxonomy" id="1513793"/>
    <lineage>
        <taxon>Bacteria</taxon>
        <taxon>Pseudomonadati</taxon>
        <taxon>Bdellovibrionota</taxon>
        <taxon>Oligoflexia</taxon>
        <taxon>Oligoflexales</taxon>
        <taxon>Pseudobacteriovoracaceae</taxon>
        <taxon>Pseudobacteriovorax</taxon>
    </lineage>
</organism>